<dbReference type="SUPFAM" id="SSF54928">
    <property type="entry name" value="RNA-binding domain, RBD"/>
    <property type="match status" value="4"/>
</dbReference>
<dbReference type="PANTHER" id="PTHR48027">
    <property type="entry name" value="HETEROGENEOUS NUCLEAR RIBONUCLEOPROTEIN 87F-RELATED"/>
    <property type="match status" value="1"/>
</dbReference>
<feature type="compositionally biased region" description="Polar residues" evidence="3">
    <location>
        <begin position="188"/>
        <end position="199"/>
    </location>
</feature>
<dbReference type="Proteomes" id="UP001153636">
    <property type="component" value="Chromosome 18"/>
</dbReference>
<gene>
    <name evidence="5" type="ORF">PSYICH_LOCUS6091</name>
</gene>
<dbReference type="InterPro" id="IPR052462">
    <property type="entry name" value="SLIRP/GR-RBP-like"/>
</dbReference>
<feature type="domain" description="RRM" evidence="4">
    <location>
        <begin position="17"/>
        <end position="94"/>
    </location>
</feature>
<evidence type="ECO:0000259" key="4">
    <source>
        <dbReference type="PROSITE" id="PS50102"/>
    </source>
</evidence>
<organism evidence="5 6">
    <name type="scientific">Psylliodes chrysocephalus</name>
    <dbReference type="NCBI Taxonomy" id="3402493"/>
    <lineage>
        <taxon>Eukaryota</taxon>
        <taxon>Metazoa</taxon>
        <taxon>Ecdysozoa</taxon>
        <taxon>Arthropoda</taxon>
        <taxon>Hexapoda</taxon>
        <taxon>Insecta</taxon>
        <taxon>Pterygota</taxon>
        <taxon>Neoptera</taxon>
        <taxon>Endopterygota</taxon>
        <taxon>Coleoptera</taxon>
        <taxon>Polyphaga</taxon>
        <taxon>Cucujiformia</taxon>
        <taxon>Chrysomeloidea</taxon>
        <taxon>Chrysomelidae</taxon>
        <taxon>Galerucinae</taxon>
        <taxon>Alticini</taxon>
        <taxon>Psylliodes</taxon>
    </lineage>
</organism>
<evidence type="ECO:0000256" key="1">
    <source>
        <dbReference type="ARBA" id="ARBA00022884"/>
    </source>
</evidence>
<sequence>MGDRRRDSVSDDEVPYSRLFIVGPKTLQEDEVRNEFKEFGNIRDIKIVKDRTTGENKGIYYVRYTKTSHAAKALEEMKGKNIGGSNIKVMIASSRQQGSVRDDNEEDHVKRLFVVVPKTAVENELYDYFKLFGELAYISIIKNKETKQSKGFAYVKYNKFSDAAKAYEECERKFKPKFAEPKRPSDDFANSYNKNSYHSAPQDPPYRSSMNDGGPRHSSPFFKEDGVYKLSVVASPAVNQDQMWKLFDIVPSLDFCQIRYDHGHRQRAPQNNFEVVYTNSEWAMYAVEKFHGFEYPPGQRLIVKLENQQSSMGGGTMPVKRSAASLGEPSGIGSPNKPDLMQLAETIAQASSLIKAAGLNPDLLQPKLGRSDPINEEGYCSVPLPEAKPLLHIDTKTEARCFVICFPQTLSPGVLKDIFCRFGSLIDVYMLHNKNCGYAKYASKESAEAAIKTLHGAEVLGTRLKVFEAEERPDKRQRLDADGN</sequence>
<proteinExistence type="predicted"/>
<feature type="domain" description="RRM" evidence="4">
    <location>
        <begin position="399"/>
        <end position="471"/>
    </location>
</feature>
<name>A0A9P0CS20_9CUCU</name>
<evidence type="ECO:0000256" key="3">
    <source>
        <dbReference type="SAM" id="MobiDB-lite"/>
    </source>
</evidence>
<evidence type="ECO:0000256" key="2">
    <source>
        <dbReference type="PROSITE-ProRule" id="PRU00176"/>
    </source>
</evidence>
<evidence type="ECO:0000313" key="6">
    <source>
        <dbReference type="Proteomes" id="UP001153636"/>
    </source>
</evidence>
<dbReference type="OrthoDB" id="78437at2759"/>
<reference evidence="5" key="1">
    <citation type="submission" date="2022-01" db="EMBL/GenBank/DDBJ databases">
        <authorList>
            <person name="King R."/>
        </authorList>
    </citation>
    <scope>NUCLEOTIDE SEQUENCE</scope>
</reference>
<dbReference type="Pfam" id="PF00076">
    <property type="entry name" value="RRM_1"/>
    <property type="match status" value="3"/>
</dbReference>
<dbReference type="AlphaFoldDB" id="A0A9P0CS20"/>
<dbReference type="Gene3D" id="3.30.70.330">
    <property type="match status" value="3"/>
</dbReference>
<feature type="region of interest" description="Disordered" evidence="3">
    <location>
        <begin position="181"/>
        <end position="215"/>
    </location>
</feature>
<dbReference type="GO" id="GO:0003723">
    <property type="term" value="F:RNA binding"/>
    <property type="evidence" value="ECO:0007669"/>
    <property type="project" value="UniProtKB-UniRule"/>
</dbReference>
<dbReference type="EMBL" id="OV651830">
    <property type="protein sequence ID" value="CAH1105178.1"/>
    <property type="molecule type" value="Genomic_DNA"/>
</dbReference>
<dbReference type="SMART" id="SM00360">
    <property type="entry name" value="RRM"/>
    <property type="match status" value="3"/>
</dbReference>
<keyword evidence="6" id="KW-1185">Reference proteome</keyword>
<dbReference type="InterPro" id="IPR012677">
    <property type="entry name" value="Nucleotide-bd_a/b_plait_sf"/>
</dbReference>
<dbReference type="InterPro" id="IPR035979">
    <property type="entry name" value="RBD_domain_sf"/>
</dbReference>
<evidence type="ECO:0000313" key="5">
    <source>
        <dbReference type="EMBL" id="CAH1105178.1"/>
    </source>
</evidence>
<keyword evidence="1 2" id="KW-0694">RNA-binding</keyword>
<protein>
    <recommendedName>
        <fullName evidence="4">RRM domain-containing protein</fullName>
    </recommendedName>
</protein>
<dbReference type="InterPro" id="IPR000504">
    <property type="entry name" value="RRM_dom"/>
</dbReference>
<accession>A0A9P0CS20</accession>
<feature type="domain" description="RRM" evidence="4">
    <location>
        <begin position="110"/>
        <end position="181"/>
    </location>
</feature>
<dbReference type="PROSITE" id="PS50102">
    <property type="entry name" value="RRM"/>
    <property type="match status" value="3"/>
</dbReference>